<dbReference type="RefSeq" id="WP_377565690.1">
    <property type="nucleotide sequence ID" value="NZ_JBHTJZ010000024.1"/>
</dbReference>
<evidence type="ECO:0000313" key="1">
    <source>
        <dbReference type="EMBL" id="MFD0960845.1"/>
    </source>
</evidence>
<organism evidence="1 2">
    <name type="scientific">Paenibacillus chungangensis</name>
    <dbReference type="NCBI Taxonomy" id="696535"/>
    <lineage>
        <taxon>Bacteria</taxon>
        <taxon>Bacillati</taxon>
        <taxon>Bacillota</taxon>
        <taxon>Bacilli</taxon>
        <taxon>Bacillales</taxon>
        <taxon>Paenibacillaceae</taxon>
        <taxon>Paenibacillus</taxon>
    </lineage>
</organism>
<name>A0ABW3HU97_9BACL</name>
<gene>
    <name evidence="1" type="ORF">ACFQ2I_15750</name>
</gene>
<sequence>MIWYESYIKQLTEVYRAASERIAQFPSPLNEAGLQYAEKFNPIKQDNGKDYICTLLPYWLQEQAGLTNEQCGQLSLANVYGMLYFFIQDDVMDDGPMNASSLKQQLALGNLLYLEMFAVFRSLFPSDSPFWQHYDRYVSVWADCVVNEGDANYFLNDPLRTAGKAGPVKISCVAAWLLTGKPHNIAKSEQAVDVALMTLQMLDDWADWEVDMREGSYNGLLGMIASELALQADAVQGHRAEACTITRLTKEQVDAAIYVHCCMNRYAAIAKSNHKQLLLLDGVPSPLIDFHTYMAECLTEIAEHISQKKQKLLKGGFNYRFNQSLIE</sequence>
<evidence type="ECO:0008006" key="3">
    <source>
        <dbReference type="Google" id="ProtNLM"/>
    </source>
</evidence>
<comment type="caution">
    <text evidence="1">The sequence shown here is derived from an EMBL/GenBank/DDBJ whole genome shotgun (WGS) entry which is preliminary data.</text>
</comment>
<keyword evidence="2" id="KW-1185">Reference proteome</keyword>
<dbReference type="Proteomes" id="UP001596989">
    <property type="component" value="Unassembled WGS sequence"/>
</dbReference>
<accession>A0ABW3HU97</accession>
<dbReference type="EMBL" id="JBHTJZ010000024">
    <property type="protein sequence ID" value="MFD0960845.1"/>
    <property type="molecule type" value="Genomic_DNA"/>
</dbReference>
<proteinExistence type="predicted"/>
<evidence type="ECO:0000313" key="2">
    <source>
        <dbReference type="Proteomes" id="UP001596989"/>
    </source>
</evidence>
<protein>
    <recommendedName>
        <fullName evidence="3">Polyprenyl synthetase</fullName>
    </recommendedName>
</protein>
<reference evidence="2" key="1">
    <citation type="journal article" date="2019" name="Int. J. Syst. Evol. Microbiol.">
        <title>The Global Catalogue of Microorganisms (GCM) 10K type strain sequencing project: providing services to taxonomists for standard genome sequencing and annotation.</title>
        <authorList>
            <consortium name="The Broad Institute Genomics Platform"/>
            <consortium name="The Broad Institute Genome Sequencing Center for Infectious Disease"/>
            <person name="Wu L."/>
            <person name="Ma J."/>
        </authorList>
    </citation>
    <scope>NUCLEOTIDE SEQUENCE [LARGE SCALE GENOMIC DNA]</scope>
    <source>
        <strain evidence="2">CCUG 59129</strain>
    </source>
</reference>